<reference evidence="4 5" key="1">
    <citation type="submission" date="2023-03" db="EMBL/GenBank/DDBJ databases">
        <title>High recombination rates correlate with genetic variation in Cardiocondyla obscurior ants.</title>
        <authorList>
            <person name="Errbii M."/>
        </authorList>
    </citation>
    <scope>NUCLEOTIDE SEQUENCE [LARGE SCALE GENOMIC DNA]</scope>
    <source>
        <strain evidence="4">Alpha-2009</strain>
        <tissue evidence="4">Whole body</tissue>
    </source>
</reference>
<evidence type="ECO:0000259" key="3">
    <source>
        <dbReference type="Pfam" id="PF21516"/>
    </source>
</evidence>
<dbReference type="Pfam" id="PF01926">
    <property type="entry name" value="MMR_HSR1"/>
    <property type="match status" value="1"/>
</dbReference>
<accession>A0AAW2GE71</accession>
<dbReference type="EMBL" id="JADYXP020000004">
    <property type="protein sequence ID" value="KAL0126504.1"/>
    <property type="molecule type" value="Genomic_DNA"/>
</dbReference>
<feature type="domain" description="NOA1/YqeH-like C-terminal" evidence="3">
    <location>
        <begin position="650"/>
        <end position="749"/>
    </location>
</feature>
<evidence type="ECO:0000259" key="2">
    <source>
        <dbReference type="Pfam" id="PF01926"/>
    </source>
</evidence>
<dbReference type="InterPro" id="IPR052807">
    <property type="entry name" value="Mito_transl_resp_regulator"/>
</dbReference>
<feature type="compositionally biased region" description="Polar residues" evidence="1">
    <location>
        <begin position="163"/>
        <end position="183"/>
    </location>
</feature>
<dbReference type="InterPro" id="IPR048422">
    <property type="entry name" value="NOA1/YqeH-like_C"/>
</dbReference>
<dbReference type="AlphaFoldDB" id="A0AAW2GE71"/>
<dbReference type="GO" id="GO:0005525">
    <property type="term" value="F:GTP binding"/>
    <property type="evidence" value="ECO:0007669"/>
    <property type="project" value="InterPro"/>
</dbReference>
<feature type="region of interest" description="Disordered" evidence="1">
    <location>
        <begin position="161"/>
        <end position="183"/>
    </location>
</feature>
<dbReference type="Pfam" id="PF21516">
    <property type="entry name" value="YqeH-like_C"/>
    <property type="match status" value="1"/>
</dbReference>
<keyword evidence="5" id="KW-1185">Reference proteome</keyword>
<evidence type="ECO:0000313" key="5">
    <source>
        <dbReference type="Proteomes" id="UP001430953"/>
    </source>
</evidence>
<dbReference type="InterPro" id="IPR027417">
    <property type="entry name" value="P-loop_NTPase"/>
</dbReference>
<dbReference type="PANTHER" id="PTHR46406">
    <property type="entry name" value="NITRIC OXIDE-ASSOCIATED PROTEIN 1"/>
    <property type="match status" value="1"/>
</dbReference>
<protein>
    <recommendedName>
        <fullName evidence="6">Nitric oxide-associated protein 1</fullName>
    </recommendedName>
</protein>
<gene>
    <name evidence="4" type="ORF">PUN28_005099</name>
</gene>
<feature type="domain" description="G" evidence="2">
    <location>
        <begin position="446"/>
        <end position="497"/>
    </location>
</feature>
<organism evidence="4 5">
    <name type="scientific">Cardiocondyla obscurior</name>
    <dbReference type="NCBI Taxonomy" id="286306"/>
    <lineage>
        <taxon>Eukaryota</taxon>
        <taxon>Metazoa</taxon>
        <taxon>Ecdysozoa</taxon>
        <taxon>Arthropoda</taxon>
        <taxon>Hexapoda</taxon>
        <taxon>Insecta</taxon>
        <taxon>Pterygota</taxon>
        <taxon>Neoptera</taxon>
        <taxon>Endopterygota</taxon>
        <taxon>Hymenoptera</taxon>
        <taxon>Apocrita</taxon>
        <taxon>Aculeata</taxon>
        <taxon>Formicoidea</taxon>
        <taxon>Formicidae</taxon>
        <taxon>Myrmicinae</taxon>
        <taxon>Cardiocondyla</taxon>
    </lineage>
</organism>
<evidence type="ECO:0000313" key="4">
    <source>
        <dbReference type="EMBL" id="KAL0126504.1"/>
    </source>
</evidence>
<evidence type="ECO:0000256" key="1">
    <source>
        <dbReference type="SAM" id="MobiDB-lite"/>
    </source>
</evidence>
<sequence>MLRTYNIYTILPLNNVNNINLITIAKYCVSKTHVVNTNCLRFSRGTYQLPQVLNYSTKCDTEINSVHSSFDPRIVALREKLLYCDYLDYSKVKMGYLKRYLLKKKIEYGKKKEKTSRLINESVYSVILDTRINENDDEKDFEHLEKHTTVDVPAKPVHMPYASTDSYSNVNESPNEPNTSNLAKSTISLNDKYISLYEKYLTACSAALGKEKLTFDEYLKELDVDASHNEKDSPSSNVPRNWMVDVEQYNDASDQNGTWLNNYGTPNPNSDVSSVPCGGCGALLHCKDQALPGYMPSELFEKKKKQDLQTMICQRCHFLRYYNTTLEVKVSADEYPELLKVIKTKQCAVILMVDLTDFPCSIWPQISSVLHPLTPVFVVGNKIDLLPQDSPKFFIHIKNCLSKAVESMGINKESIKHIALTSTKTGYGIEELINKLHTIWDYKGDVYLIGCTNVGKSSMFNALLQSDYCKVQAVDLIPRATISHWPGTTLNLLKFPILNPHKWRLYLRMLRLKKEQKYKQAEQQFRINQFKETRNLKYVTLQGHVGRTFQLKSRSEIKNNPFLVEGYKRQKVEFDENKKEYKYSRWCYDTPGTIHPDQVLDLLTMEELLSVLPKRIISPRTFVLHTNETIFLGGLGRLDYVKGDSFIRCTIFSSNELPITITRSEDADSVYNKLLKTEAFVVPENNPDRLKQWPALKSKDMEITGVGKNESVADVVLSSAGWIAITAEEAECVLLKAWSPQGRGLHLRTPALLKKSVILRGSRILNTPTYKSGRQAYIN</sequence>
<dbReference type="InterPro" id="IPR006073">
    <property type="entry name" value="GTP-bd"/>
</dbReference>
<dbReference type="Proteomes" id="UP001430953">
    <property type="component" value="Unassembled WGS sequence"/>
</dbReference>
<dbReference type="Gene3D" id="3.40.50.300">
    <property type="entry name" value="P-loop containing nucleotide triphosphate hydrolases"/>
    <property type="match status" value="1"/>
</dbReference>
<proteinExistence type="predicted"/>
<dbReference type="CDD" id="cd01855">
    <property type="entry name" value="YqeH"/>
    <property type="match status" value="1"/>
</dbReference>
<dbReference type="PANTHER" id="PTHR46406:SF1">
    <property type="entry name" value="NITRIC OXIDE-ASSOCIATED PROTEIN 1"/>
    <property type="match status" value="1"/>
</dbReference>
<name>A0AAW2GE71_9HYME</name>
<dbReference type="SUPFAM" id="SSF52540">
    <property type="entry name" value="P-loop containing nucleoside triphosphate hydrolases"/>
    <property type="match status" value="1"/>
</dbReference>
<evidence type="ECO:0008006" key="6">
    <source>
        <dbReference type="Google" id="ProtNLM"/>
    </source>
</evidence>
<comment type="caution">
    <text evidence="4">The sequence shown here is derived from an EMBL/GenBank/DDBJ whole genome shotgun (WGS) entry which is preliminary data.</text>
</comment>